<dbReference type="InterPro" id="IPR051313">
    <property type="entry name" value="Bact_iron-sidero_bind"/>
</dbReference>
<comment type="caution">
    <text evidence="7">The sequence shown here is derived from an EMBL/GenBank/DDBJ whole genome shotgun (WGS) entry which is preliminary data.</text>
</comment>
<evidence type="ECO:0000256" key="2">
    <source>
        <dbReference type="ARBA" id="ARBA00008814"/>
    </source>
</evidence>
<feature type="region of interest" description="Disordered" evidence="5">
    <location>
        <begin position="42"/>
        <end position="80"/>
    </location>
</feature>
<dbReference type="EMBL" id="QXJM01000040">
    <property type="protein sequence ID" value="RIE01131.1"/>
    <property type="molecule type" value="Genomic_DNA"/>
</dbReference>
<evidence type="ECO:0000313" key="7">
    <source>
        <dbReference type="EMBL" id="RIE01131.1"/>
    </source>
</evidence>
<comment type="subcellular location">
    <subcellularLocation>
        <location evidence="1">Cell envelope</location>
    </subcellularLocation>
</comment>
<dbReference type="AlphaFoldDB" id="A0A398CNH5"/>
<dbReference type="PANTHER" id="PTHR30532:SF26">
    <property type="entry name" value="IRON(3+)-HYDROXAMATE-BINDING PROTEIN FHUD"/>
    <property type="match status" value="1"/>
</dbReference>
<evidence type="ECO:0000256" key="5">
    <source>
        <dbReference type="SAM" id="MobiDB-lite"/>
    </source>
</evidence>
<evidence type="ECO:0000256" key="3">
    <source>
        <dbReference type="ARBA" id="ARBA00022448"/>
    </source>
</evidence>
<gene>
    <name evidence="7" type="ORF">D3H35_22215</name>
</gene>
<dbReference type="PANTHER" id="PTHR30532">
    <property type="entry name" value="IRON III DICITRATE-BINDING PERIPLASMIC PROTEIN"/>
    <property type="match status" value="1"/>
</dbReference>
<dbReference type="GO" id="GO:1901678">
    <property type="term" value="P:iron coordination entity transport"/>
    <property type="evidence" value="ECO:0007669"/>
    <property type="project" value="UniProtKB-ARBA"/>
</dbReference>
<dbReference type="Pfam" id="PF01497">
    <property type="entry name" value="Peripla_BP_2"/>
    <property type="match status" value="1"/>
</dbReference>
<keyword evidence="4" id="KW-0732">Signal</keyword>
<name>A0A398CNH5_9BACL</name>
<accession>A0A398CNH5</accession>
<evidence type="ECO:0000256" key="4">
    <source>
        <dbReference type="ARBA" id="ARBA00022729"/>
    </source>
</evidence>
<organism evidence="7 8">
    <name type="scientific">Cohnella faecalis</name>
    <dbReference type="NCBI Taxonomy" id="2315694"/>
    <lineage>
        <taxon>Bacteria</taxon>
        <taxon>Bacillati</taxon>
        <taxon>Bacillota</taxon>
        <taxon>Bacilli</taxon>
        <taxon>Bacillales</taxon>
        <taxon>Paenibacillaceae</taxon>
        <taxon>Cohnella</taxon>
    </lineage>
</organism>
<evidence type="ECO:0000256" key="1">
    <source>
        <dbReference type="ARBA" id="ARBA00004196"/>
    </source>
</evidence>
<sequence length="347" mass="38071">MIIIINIIQEGIMRLTQKNIALVAFILLFSIVLAACGNDKNDAGASKTAPASPAAAQQAQETSSAPAEQPATRKVTHALGETEIPTEPKRIVADQYIGHLLALGIKPVGARGDLMKSPFIQDQFEGVADTGSPMNLEKVLELKPDLIIVQSEDNYEQLSKIAPTIVYEYGKINTLEQLKLFGDILGKQKEADEWIAAFDAKAKSYREKLAGAVGPDETVSVIELWAEGPFVFGNNWGRGGYSLYNALQLKPPAIVAKEIIDKEQFRALSMEVLPDYVGDFVFLTVYAENGGDKKAQEIKDSAIWKSLKAVKNNRVIELRIEDMAPGDPISLDKQMDIQFEKLLALKK</sequence>
<feature type="domain" description="Fe/B12 periplasmic-binding" evidence="6">
    <location>
        <begin position="88"/>
        <end position="346"/>
    </location>
</feature>
<dbReference type="CDD" id="cd01138">
    <property type="entry name" value="FeuA"/>
    <property type="match status" value="1"/>
</dbReference>
<feature type="compositionally biased region" description="Low complexity" evidence="5">
    <location>
        <begin position="45"/>
        <end position="69"/>
    </location>
</feature>
<dbReference type="GO" id="GO:0030288">
    <property type="term" value="C:outer membrane-bounded periplasmic space"/>
    <property type="evidence" value="ECO:0007669"/>
    <property type="project" value="TreeGrafter"/>
</dbReference>
<dbReference type="InterPro" id="IPR002491">
    <property type="entry name" value="ABC_transptr_periplasmic_BD"/>
</dbReference>
<keyword evidence="3" id="KW-0813">Transport</keyword>
<evidence type="ECO:0000313" key="8">
    <source>
        <dbReference type="Proteomes" id="UP000266340"/>
    </source>
</evidence>
<keyword evidence="8" id="KW-1185">Reference proteome</keyword>
<comment type="similarity">
    <text evidence="2">Belongs to the bacterial solute-binding protein 8 family.</text>
</comment>
<proteinExistence type="inferred from homology"/>
<dbReference type="PROSITE" id="PS50983">
    <property type="entry name" value="FE_B12_PBP"/>
    <property type="match status" value="1"/>
</dbReference>
<dbReference type="Gene3D" id="3.40.50.1980">
    <property type="entry name" value="Nitrogenase molybdenum iron protein domain"/>
    <property type="match status" value="2"/>
</dbReference>
<evidence type="ECO:0000259" key="6">
    <source>
        <dbReference type="PROSITE" id="PS50983"/>
    </source>
</evidence>
<dbReference type="Proteomes" id="UP000266340">
    <property type="component" value="Unassembled WGS sequence"/>
</dbReference>
<dbReference type="SUPFAM" id="SSF53807">
    <property type="entry name" value="Helical backbone' metal receptor"/>
    <property type="match status" value="1"/>
</dbReference>
<reference evidence="7 8" key="1">
    <citation type="submission" date="2018-09" db="EMBL/GenBank/DDBJ databases">
        <title>Cohnella cavernae sp. nov., isolated from a karst cave.</title>
        <authorList>
            <person name="Zhu H."/>
        </authorList>
    </citation>
    <scope>NUCLEOTIDE SEQUENCE [LARGE SCALE GENOMIC DNA]</scope>
    <source>
        <strain evidence="7 8">K2E09-144</strain>
    </source>
</reference>
<protein>
    <submittedName>
        <fullName evidence="7">Iron-hydroxamate ABC transporter substrate-binding protein</fullName>
    </submittedName>
</protein>